<gene>
    <name evidence="4" type="ORF">LWI28_001134</name>
</gene>
<evidence type="ECO:0000256" key="2">
    <source>
        <dbReference type="ARBA" id="ARBA00022679"/>
    </source>
</evidence>
<comment type="caution">
    <text evidence="4">The sequence shown here is derived from an EMBL/GenBank/DDBJ whole genome shotgun (WGS) entry which is preliminary data.</text>
</comment>
<dbReference type="PANTHER" id="PTHR31147:SF1">
    <property type="entry name" value="ACYL TRANSFERASE 4"/>
    <property type="match status" value="1"/>
</dbReference>
<proteinExistence type="inferred from homology"/>
<dbReference type="InterPro" id="IPR050898">
    <property type="entry name" value="Plant_acyltransferase"/>
</dbReference>
<comment type="similarity">
    <text evidence="1">Belongs to the plant acyltransferase family.</text>
</comment>
<organism evidence="4 5">
    <name type="scientific">Acer negundo</name>
    <name type="common">Box elder</name>
    <dbReference type="NCBI Taxonomy" id="4023"/>
    <lineage>
        <taxon>Eukaryota</taxon>
        <taxon>Viridiplantae</taxon>
        <taxon>Streptophyta</taxon>
        <taxon>Embryophyta</taxon>
        <taxon>Tracheophyta</taxon>
        <taxon>Spermatophyta</taxon>
        <taxon>Magnoliopsida</taxon>
        <taxon>eudicotyledons</taxon>
        <taxon>Gunneridae</taxon>
        <taxon>Pentapetalae</taxon>
        <taxon>rosids</taxon>
        <taxon>malvids</taxon>
        <taxon>Sapindales</taxon>
        <taxon>Sapindaceae</taxon>
        <taxon>Hippocastanoideae</taxon>
        <taxon>Acereae</taxon>
        <taxon>Acer</taxon>
    </lineage>
</organism>
<dbReference type="AlphaFoldDB" id="A0AAD5NSQ3"/>
<evidence type="ECO:0000256" key="3">
    <source>
        <dbReference type="ARBA" id="ARBA00023315"/>
    </source>
</evidence>
<evidence type="ECO:0000313" key="4">
    <source>
        <dbReference type="EMBL" id="KAI9180095.1"/>
    </source>
</evidence>
<dbReference type="Gene3D" id="3.30.559.10">
    <property type="entry name" value="Chloramphenicol acetyltransferase-like domain"/>
    <property type="match status" value="2"/>
</dbReference>
<keyword evidence="5" id="KW-1185">Reference proteome</keyword>
<dbReference type="Proteomes" id="UP001064489">
    <property type="component" value="Chromosome 4"/>
</dbReference>
<dbReference type="Pfam" id="PF02458">
    <property type="entry name" value="Transferase"/>
    <property type="match status" value="1"/>
</dbReference>
<dbReference type="PANTHER" id="PTHR31147">
    <property type="entry name" value="ACYL TRANSFERASE 4"/>
    <property type="match status" value="1"/>
</dbReference>
<dbReference type="InterPro" id="IPR023213">
    <property type="entry name" value="CAT-like_dom_sf"/>
</dbReference>
<dbReference type="EMBL" id="JAJSOW010000101">
    <property type="protein sequence ID" value="KAI9180095.1"/>
    <property type="molecule type" value="Genomic_DNA"/>
</dbReference>
<name>A0AAD5NSQ3_ACENE</name>
<keyword evidence="3" id="KW-0012">Acyltransferase</keyword>
<protein>
    <submittedName>
        <fullName evidence="4">Uncharacterized protein</fullName>
    </submittedName>
</protein>
<keyword evidence="2" id="KW-0808">Transferase</keyword>
<accession>A0AAD5NSQ3</accession>
<reference evidence="4" key="2">
    <citation type="submission" date="2023-02" db="EMBL/GenBank/DDBJ databases">
        <authorList>
            <person name="Swenson N.G."/>
            <person name="Wegrzyn J.L."/>
            <person name="Mcevoy S.L."/>
        </authorList>
    </citation>
    <scope>NUCLEOTIDE SEQUENCE</scope>
    <source>
        <strain evidence="4">91603</strain>
        <tissue evidence="4">Leaf</tissue>
    </source>
</reference>
<evidence type="ECO:0000313" key="5">
    <source>
        <dbReference type="Proteomes" id="UP001064489"/>
    </source>
</evidence>
<evidence type="ECO:0000256" key="1">
    <source>
        <dbReference type="ARBA" id="ARBA00009861"/>
    </source>
</evidence>
<sequence>MSLFVIRSNRSLVRPAEPTPSGTLELSGIDRIPVLRCSVQTLHVFRHGPQAAQVIRGALSRALVPYYPFSGRLKESSQGLLQIECSGEGTWFVEASANCTLDSVNYFDDVTCIPSDQLLPDSVPQTKGMEPLVQMQVTHFACGGFVIGFTFLHSICDGLGAAQFLNAVGELGRGLEQLSVAPVWHRNFFPPSPDHQLESVTPLPMLPPPMPCYKLEHVNIDISMDRINQLKRQFDESTGLTCSAFEIVAASFWSCRTKAIKFERNTEVKLVFFANCRQMLDPPLPKGFYGNCFFPVTITRSSDWVETASDVDVLKLIQEAKTKLTVEFGKFMEDDYMRNGEENPFAPPISYTTLFISEWGRVGFNQIDYGWGPPVHVVPIQVSSIIPAGIVGSVPLPKKGIRLITWSVEEAHLQPFIDLMKKSI</sequence>
<reference evidence="4" key="1">
    <citation type="journal article" date="2022" name="Plant J.">
        <title>Strategies of tolerance reflected in two North American maple genomes.</title>
        <authorList>
            <person name="McEvoy S.L."/>
            <person name="Sezen U.U."/>
            <person name="Trouern-Trend A."/>
            <person name="McMahon S.M."/>
            <person name="Schaberg P.G."/>
            <person name="Yang J."/>
            <person name="Wegrzyn J.L."/>
            <person name="Swenson N.G."/>
        </authorList>
    </citation>
    <scope>NUCLEOTIDE SEQUENCE</scope>
    <source>
        <strain evidence="4">91603</strain>
    </source>
</reference>
<dbReference type="GO" id="GO:0016746">
    <property type="term" value="F:acyltransferase activity"/>
    <property type="evidence" value="ECO:0007669"/>
    <property type="project" value="UniProtKB-KW"/>
</dbReference>